<reference evidence="4 5" key="1">
    <citation type="journal article" date="2011" name="J. Bacteriol.">
        <title>Draft genome sequence of the anoxygenic filamentous phototrophic bacterium Oscillochloris trichoides subsp. DG-6.</title>
        <authorList>
            <person name="Kuznetsov B.B."/>
            <person name="Ivanovsky R.N."/>
            <person name="Keppen O.I."/>
            <person name="Sukhacheva M.V."/>
            <person name="Bumazhkin B.K."/>
            <person name="Patutina E.O."/>
            <person name="Beletsky A.V."/>
            <person name="Mardanov A.V."/>
            <person name="Baslerov R.V."/>
            <person name="Panteleeva A.N."/>
            <person name="Kolganova T.V."/>
            <person name="Ravin N.V."/>
            <person name="Skryabin K.G."/>
        </authorList>
    </citation>
    <scope>NUCLEOTIDE SEQUENCE [LARGE SCALE GENOMIC DNA]</scope>
    <source>
        <strain evidence="4 5">DG-6</strain>
    </source>
</reference>
<keyword evidence="5" id="KW-1185">Reference proteome</keyword>
<evidence type="ECO:0000313" key="5">
    <source>
        <dbReference type="Proteomes" id="UP000054010"/>
    </source>
</evidence>
<protein>
    <submittedName>
        <fullName evidence="4">Stage II sporulation E family protein</fullName>
    </submittedName>
</protein>
<accession>E1IDD7</accession>
<dbReference type="GO" id="GO:0016791">
    <property type="term" value="F:phosphatase activity"/>
    <property type="evidence" value="ECO:0007669"/>
    <property type="project" value="TreeGrafter"/>
</dbReference>
<dbReference type="HOGENOM" id="CLU_607929_0_0_0"/>
<gene>
    <name evidence="4" type="ORF">OSCT_1338</name>
</gene>
<feature type="transmembrane region" description="Helical" evidence="2">
    <location>
        <begin position="44"/>
        <end position="63"/>
    </location>
</feature>
<dbReference type="AlphaFoldDB" id="E1IDD7"/>
<dbReference type="PANTHER" id="PTHR43156">
    <property type="entry name" value="STAGE II SPORULATION PROTEIN E-RELATED"/>
    <property type="match status" value="1"/>
</dbReference>
<dbReference type="Proteomes" id="UP000054010">
    <property type="component" value="Unassembled WGS sequence"/>
</dbReference>
<dbReference type="InterPro" id="IPR052016">
    <property type="entry name" value="Bact_Sigma-Reg"/>
</dbReference>
<name>E1IDD7_9CHLR</name>
<sequence length="451" mass="50738">MIVIQKTEYELQQKSSLLRILNQAVIFILSIGLILTFIRQSTWYSTFVVIISLILNIIVFTFNKKQQINLAVHLFCSWINIGLLFFGFSNIIISNNLGSGIIFFCTLALSVMLSGMLISIRYSFFIGILDSIIITGIVFYYQSTINLPTEGIKRIIESTTGTVFPITGFLFMIAIISWLYQRELTLSAQRLEAARQKVLEGELLRRDLAVARELQQRLYPPPILTNSVISIASRSEPARETSGDFYDFIKLDAHRLGIVVADVTGKSIAAALVMAMARSTMRSEAARHFKPSEVLHYANQTLCNDNTFKELITAFYGVIDTRSLEFAFSNAGHPYPVLRRNGQLQEIEIGGLPLGSSPIALYSEQSVELQPGDQIILVSDGLYEEMNVEREMFGFPRMMEAIDQAHRDNPHQALSDIWSSVEIFRGTIEQSDDITLMVIQVTATPKQSHEP</sequence>
<dbReference type="EMBL" id="ADVR01000040">
    <property type="protein sequence ID" value="EFO80814.1"/>
    <property type="molecule type" value="Genomic_DNA"/>
</dbReference>
<feature type="transmembrane region" description="Helical" evidence="2">
    <location>
        <begin position="124"/>
        <end position="142"/>
    </location>
</feature>
<keyword evidence="2" id="KW-0472">Membrane</keyword>
<dbReference type="SMART" id="SM00331">
    <property type="entry name" value="PP2C_SIG"/>
    <property type="match status" value="1"/>
</dbReference>
<evidence type="ECO:0000313" key="4">
    <source>
        <dbReference type="EMBL" id="EFO80814.1"/>
    </source>
</evidence>
<dbReference type="Gene3D" id="3.60.40.10">
    <property type="entry name" value="PPM-type phosphatase domain"/>
    <property type="match status" value="1"/>
</dbReference>
<feature type="transmembrane region" description="Helical" evidence="2">
    <location>
        <begin position="162"/>
        <end position="180"/>
    </location>
</feature>
<comment type="caution">
    <text evidence="4">The sequence shown here is derived from an EMBL/GenBank/DDBJ whole genome shotgun (WGS) entry which is preliminary data.</text>
</comment>
<organism evidence="4 5">
    <name type="scientific">Oscillochloris trichoides DG-6</name>
    <dbReference type="NCBI Taxonomy" id="765420"/>
    <lineage>
        <taxon>Bacteria</taxon>
        <taxon>Bacillati</taxon>
        <taxon>Chloroflexota</taxon>
        <taxon>Chloroflexia</taxon>
        <taxon>Chloroflexales</taxon>
        <taxon>Chloroflexineae</taxon>
        <taxon>Oscillochloridaceae</taxon>
        <taxon>Oscillochloris</taxon>
    </lineage>
</organism>
<feature type="transmembrane region" description="Helical" evidence="2">
    <location>
        <begin position="20"/>
        <end position="38"/>
    </location>
</feature>
<evidence type="ECO:0000259" key="3">
    <source>
        <dbReference type="SMART" id="SM00331"/>
    </source>
</evidence>
<proteinExistence type="predicted"/>
<dbReference type="eggNOG" id="COG2208">
    <property type="taxonomic scope" value="Bacteria"/>
</dbReference>
<dbReference type="InterPro" id="IPR036457">
    <property type="entry name" value="PPM-type-like_dom_sf"/>
</dbReference>
<evidence type="ECO:0000256" key="2">
    <source>
        <dbReference type="SAM" id="Phobius"/>
    </source>
</evidence>
<dbReference type="SUPFAM" id="SSF81606">
    <property type="entry name" value="PP2C-like"/>
    <property type="match status" value="1"/>
</dbReference>
<dbReference type="InterPro" id="IPR001932">
    <property type="entry name" value="PPM-type_phosphatase-like_dom"/>
</dbReference>
<keyword evidence="2" id="KW-1133">Transmembrane helix</keyword>
<evidence type="ECO:0000256" key="1">
    <source>
        <dbReference type="ARBA" id="ARBA00022801"/>
    </source>
</evidence>
<dbReference type="Pfam" id="PF07228">
    <property type="entry name" value="SpoIIE"/>
    <property type="match status" value="1"/>
</dbReference>
<feature type="domain" description="PPM-type phosphatase" evidence="3">
    <location>
        <begin position="226"/>
        <end position="441"/>
    </location>
</feature>
<keyword evidence="1" id="KW-0378">Hydrolase</keyword>
<dbReference type="PANTHER" id="PTHR43156:SF2">
    <property type="entry name" value="STAGE II SPORULATION PROTEIN E"/>
    <property type="match status" value="1"/>
</dbReference>
<feature type="transmembrane region" description="Helical" evidence="2">
    <location>
        <begin position="99"/>
        <end position="117"/>
    </location>
</feature>
<dbReference type="OrthoDB" id="9763484at2"/>
<keyword evidence="2" id="KW-0812">Transmembrane</keyword>
<feature type="transmembrane region" description="Helical" evidence="2">
    <location>
        <begin position="70"/>
        <end position="93"/>
    </location>
</feature>
<dbReference type="STRING" id="765420.OSCT_1338"/>